<dbReference type="Pfam" id="PF19493">
    <property type="entry name" value="Trypco1"/>
    <property type="match status" value="1"/>
</dbReference>
<dbReference type="RefSeq" id="WP_378312313.1">
    <property type="nucleotide sequence ID" value="NZ_JBHUKS010000033.1"/>
</dbReference>
<comment type="caution">
    <text evidence="3">The sequence shown here is derived from an EMBL/GenBank/DDBJ whole genome shotgun (WGS) entry which is preliminary data.</text>
</comment>
<feature type="domain" description="Trypsin-co-occurring" evidence="2">
    <location>
        <begin position="16"/>
        <end position="110"/>
    </location>
</feature>
<dbReference type="NCBIfam" id="NF041216">
    <property type="entry name" value="CU044_2847_fam"/>
    <property type="match status" value="1"/>
</dbReference>
<accession>A0ABW5HLL1</accession>
<evidence type="ECO:0000259" key="2">
    <source>
        <dbReference type="Pfam" id="PF19493"/>
    </source>
</evidence>
<dbReference type="EMBL" id="JBHUKS010000033">
    <property type="protein sequence ID" value="MFD2473659.1"/>
    <property type="molecule type" value="Genomic_DNA"/>
</dbReference>
<proteinExistence type="predicted"/>
<dbReference type="Proteomes" id="UP001597483">
    <property type="component" value="Unassembled WGS sequence"/>
</dbReference>
<organism evidence="3 4">
    <name type="scientific">Amycolatopsis silviterrae</name>
    <dbReference type="NCBI Taxonomy" id="1656914"/>
    <lineage>
        <taxon>Bacteria</taxon>
        <taxon>Bacillati</taxon>
        <taxon>Actinomycetota</taxon>
        <taxon>Actinomycetes</taxon>
        <taxon>Pseudonocardiales</taxon>
        <taxon>Pseudonocardiaceae</taxon>
        <taxon>Amycolatopsis</taxon>
    </lineage>
</organism>
<evidence type="ECO:0000313" key="3">
    <source>
        <dbReference type="EMBL" id="MFD2473659.1"/>
    </source>
</evidence>
<dbReference type="InterPro" id="IPR045794">
    <property type="entry name" value="Trypco1"/>
</dbReference>
<keyword evidence="4" id="KW-1185">Reference proteome</keyword>
<name>A0ABW5HLL1_9PSEU</name>
<evidence type="ECO:0000256" key="1">
    <source>
        <dbReference type="SAM" id="MobiDB-lite"/>
    </source>
</evidence>
<sequence length="128" mass="13602">MDEYPETVSRPVYLPVEVDGRTAYAEVSLVGEDDEEVAARLPSFAEFAASLEKLTESVTDAVVGGLRKVKPSKVAVEFGCEIGVESGQLTAILVKGTAKANVKVSLEWKPAEQQADGPSAVNEPPDKP</sequence>
<evidence type="ECO:0000313" key="4">
    <source>
        <dbReference type="Proteomes" id="UP001597483"/>
    </source>
</evidence>
<reference evidence="4" key="1">
    <citation type="journal article" date="2019" name="Int. J. Syst. Evol. Microbiol.">
        <title>The Global Catalogue of Microorganisms (GCM) 10K type strain sequencing project: providing services to taxonomists for standard genome sequencing and annotation.</title>
        <authorList>
            <consortium name="The Broad Institute Genomics Platform"/>
            <consortium name="The Broad Institute Genome Sequencing Center for Infectious Disease"/>
            <person name="Wu L."/>
            <person name="Ma J."/>
        </authorList>
    </citation>
    <scope>NUCLEOTIDE SEQUENCE [LARGE SCALE GENOMIC DNA]</scope>
    <source>
        <strain evidence="4">CGMCC 4.7641</strain>
    </source>
</reference>
<feature type="region of interest" description="Disordered" evidence="1">
    <location>
        <begin position="109"/>
        <end position="128"/>
    </location>
</feature>
<gene>
    <name evidence="3" type="ORF">ACFSVL_40095</name>
</gene>
<protein>
    <submittedName>
        <fullName evidence="3">CU044_2847 family protein</fullName>
    </submittedName>
</protein>